<feature type="signal peptide" evidence="9">
    <location>
        <begin position="1"/>
        <end position="25"/>
    </location>
</feature>
<dbReference type="PANTHER" id="PTHR35093:SF8">
    <property type="entry name" value="OUTER MEMBRANE PROTEIN NMB0088-RELATED"/>
    <property type="match status" value="1"/>
</dbReference>
<feature type="region of interest" description="Disordered" evidence="8">
    <location>
        <begin position="71"/>
        <end position="99"/>
    </location>
</feature>
<keyword evidence="6" id="KW-0472">Membrane</keyword>
<evidence type="ECO:0000313" key="11">
    <source>
        <dbReference type="Proteomes" id="UP001549031"/>
    </source>
</evidence>
<keyword evidence="5 9" id="KW-0732">Signal</keyword>
<organism evidence="10 11">
    <name type="scientific">Pseudorhizobium tarimense</name>
    <dbReference type="NCBI Taxonomy" id="1079109"/>
    <lineage>
        <taxon>Bacteria</taxon>
        <taxon>Pseudomonadati</taxon>
        <taxon>Pseudomonadota</taxon>
        <taxon>Alphaproteobacteria</taxon>
        <taxon>Hyphomicrobiales</taxon>
        <taxon>Rhizobiaceae</taxon>
        <taxon>Rhizobium/Agrobacterium group</taxon>
        <taxon>Pseudorhizobium</taxon>
    </lineage>
</organism>
<dbReference type="Pfam" id="PF03349">
    <property type="entry name" value="Toluene_X"/>
    <property type="match status" value="1"/>
</dbReference>
<evidence type="ECO:0000313" key="10">
    <source>
        <dbReference type="EMBL" id="MET3587498.1"/>
    </source>
</evidence>
<evidence type="ECO:0000256" key="9">
    <source>
        <dbReference type="SAM" id="SignalP"/>
    </source>
</evidence>
<evidence type="ECO:0000256" key="3">
    <source>
        <dbReference type="ARBA" id="ARBA00022452"/>
    </source>
</evidence>
<reference evidence="10 11" key="1">
    <citation type="submission" date="2024-06" db="EMBL/GenBank/DDBJ databases">
        <title>Genomic Encyclopedia of Type Strains, Phase IV (KMG-IV): sequencing the most valuable type-strain genomes for metagenomic binning, comparative biology and taxonomic classification.</title>
        <authorList>
            <person name="Goeker M."/>
        </authorList>
    </citation>
    <scope>NUCLEOTIDE SEQUENCE [LARGE SCALE GENOMIC DNA]</scope>
    <source>
        <strain evidence="10 11">DSM 105042</strain>
    </source>
</reference>
<dbReference type="RefSeq" id="WP_247245220.1">
    <property type="nucleotide sequence ID" value="NZ_JALJRA010000014.1"/>
</dbReference>
<evidence type="ECO:0000256" key="2">
    <source>
        <dbReference type="ARBA" id="ARBA00008163"/>
    </source>
</evidence>
<name>A0ABV2HAC1_9HYPH</name>
<dbReference type="PANTHER" id="PTHR35093">
    <property type="entry name" value="OUTER MEMBRANE PROTEIN NMB0088-RELATED"/>
    <property type="match status" value="1"/>
</dbReference>
<evidence type="ECO:0000256" key="7">
    <source>
        <dbReference type="ARBA" id="ARBA00023237"/>
    </source>
</evidence>
<dbReference type="Proteomes" id="UP001549031">
    <property type="component" value="Unassembled WGS sequence"/>
</dbReference>
<dbReference type="Gene3D" id="2.40.160.60">
    <property type="entry name" value="Outer membrane protein transport protein (OMPP1/FadL/TodX)"/>
    <property type="match status" value="1"/>
</dbReference>
<proteinExistence type="inferred from homology"/>
<keyword evidence="3" id="KW-1134">Transmembrane beta strand</keyword>
<protein>
    <submittedName>
        <fullName evidence="10">Long-chain fatty acid transport protein</fullName>
    </submittedName>
</protein>
<keyword evidence="7" id="KW-0998">Cell outer membrane</keyword>
<comment type="subcellular location">
    <subcellularLocation>
        <location evidence="1">Cell outer membrane</location>
        <topology evidence="1">Multi-pass membrane protein</topology>
    </subcellularLocation>
</comment>
<evidence type="ECO:0000256" key="4">
    <source>
        <dbReference type="ARBA" id="ARBA00022692"/>
    </source>
</evidence>
<keyword evidence="11" id="KW-1185">Reference proteome</keyword>
<feature type="chain" id="PRO_5046828956" evidence="9">
    <location>
        <begin position="26"/>
        <end position="434"/>
    </location>
</feature>
<accession>A0ABV2HAC1</accession>
<evidence type="ECO:0000256" key="8">
    <source>
        <dbReference type="SAM" id="MobiDB-lite"/>
    </source>
</evidence>
<evidence type="ECO:0000256" key="5">
    <source>
        <dbReference type="ARBA" id="ARBA00022729"/>
    </source>
</evidence>
<evidence type="ECO:0000256" key="6">
    <source>
        <dbReference type="ARBA" id="ARBA00023136"/>
    </source>
</evidence>
<dbReference type="SUPFAM" id="SSF56935">
    <property type="entry name" value="Porins"/>
    <property type="match status" value="1"/>
</dbReference>
<gene>
    <name evidence="10" type="ORF">ABID21_003623</name>
</gene>
<comment type="similarity">
    <text evidence="2">Belongs to the OmpP1/FadL family.</text>
</comment>
<comment type="caution">
    <text evidence="10">The sequence shown here is derived from an EMBL/GenBank/DDBJ whole genome shotgun (WGS) entry which is preliminary data.</text>
</comment>
<dbReference type="EMBL" id="JBEPLJ010000014">
    <property type="protein sequence ID" value="MET3587498.1"/>
    <property type="molecule type" value="Genomic_DNA"/>
</dbReference>
<sequence>MKKTLISKGILALAAGCAMASTALAGGLERGGYNIDLLFDEGRFAAESAVTFVAPQRELKNVRDTDPSLFDPLDLTSTTAPPSPTFGGGDLTGRPTTADGSENYWVPRIGAKAAIGPDFDCMVDYSEPWGAHKNPGANWAGANEDIETKVESRNYAGTCSYKFDVGPGQLRLIGGAFYQEVYGFQERLVQNTQGLPAALGGGLSGVGRLDLEADGWGWRAGVAYEIPEYALRVSLVYNSEVKLDNITGTLDLSQVTPLLPAPINVHGSQDMPDVVELKLQSGIAPDWLAFGSVKWADWSQLQKVRFYCNAVGNPLCSPTNAVTSLDLGYRDGWTVTGGVGHKFTEQWSGAVSVTWDRGTSQGFGTQTDTWTLGLGAAYSPTENVEFRLAGALALLTGGSSSLQTINGETYGQRASYDFDDDLAYGVSTSVKVRF</sequence>
<dbReference type="InterPro" id="IPR005017">
    <property type="entry name" value="OMPP1/FadL/TodX"/>
</dbReference>
<keyword evidence="4" id="KW-0812">Transmembrane</keyword>
<evidence type="ECO:0000256" key="1">
    <source>
        <dbReference type="ARBA" id="ARBA00004571"/>
    </source>
</evidence>